<protein>
    <submittedName>
        <fullName evidence="3">Acetyl-CoA C-acetyltransferase</fullName>
    </submittedName>
</protein>
<evidence type="ECO:0000259" key="2">
    <source>
        <dbReference type="Pfam" id="PF22691"/>
    </source>
</evidence>
<dbReference type="EMBL" id="FUWJ01000004">
    <property type="protein sequence ID" value="SKA13347.1"/>
    <property type="molecule type" value="Genomic_DNA"/>
</dbReference>
<keyword evidence="4" id="KW-1185">Reference proteome</keyword>
<dbReference type="Pfam" id="PF00108">
    <property type="entry name" value="Thiolase_N"/>
    <property type="match status" value="1"/>
</dbReference>
<dbReference type="OrthoDB" id="9790314at2"/>
<reference evidence="4" key="1">
    <citation type="submission" date="2017-02" db="EMBL/GenBank/DDBJ databases">
        <authorList>
            <person name="Varghese N."/>
            <person name="Submissions S."/>
        </authorList>
    </citation>
    <scope>NUCLEOTIDE SEQUENCE [LARGE SCALE GENOMIC DNA]</scope>
    <source>
        <strain evidence="4">ATCC 27094</strain>
    </source>
</reference>
<sequence length="389" mass="41420">MTACIVGWSHGKFGKLDGETSESLIVKAASEAIAHAGIEPKDIDVIYVGNMNGGFVRQEFHSSLALQTHPDLRFKPSTRVENACATGSAAIHMGLNTLAANKARFVLVVGVEKMTELNSAQAGDVLIKASYVAEEATIEAGFAGIFGKITSAYFQRYGDKSDALARIAVKAHKNGAKNPFAHFQKEFTYDFCRTPSDKNPFVAGPLKRTDCSPVTDGAAAVVLADVSTALGMKQAIAFRAAEQINDFLPMSRRDIVKFEGPQLAWQRALSQAKLDLLDLSFVETHDCFTSAELIEYEAMGLTAPGEGEKAILEGWVERDGKLPINVSGGLKAKGHPVGATGVSMHVMSAMQLSGTAPESLQLPKATLGGVFNMGGAAVANYVSILEPLR</sequence>
<accession>A0A1T4RBR5</accession>
<keyword evidence="3" id="KW-0808">Transferase</keyword>
<dbReference type="PANTHER" id="PTHR42870:SF1">
    <property type="entry name" value="NON-SPECIFIC LIPID-TRANSFER PROTEIN-LIKE 2"/>
    <property type="match status" value="1"/>
</dbReference>
<dbReference type="RefSeq" id="WP_085935417.1">
    <property type="nucleotide sequence ID" value="NZ_FUWJ01000004.1"/>
</dbReference>
<name>A0A1T4RBR5_9HYPH</name>
<dbReference type="Pfam" id="PF22691">
    <property type="entry name" value="Thiolase_C_1"/>
    <property type="match status" value="1"/>
</dbReference>
<dbReference type="SUPFAM" id="SSF53901">
    <property type="entry name" value="Thiolase-like"/>
    <property type="match status" value="1"/>
</dbReference>
<dbReference type="AlphaFoldDB" id="A0A1T4RBR5"/>
<dbReference type="InterPro" id="IPR055140">
    <property type="entry name" value="Thiolase_C_2"/>
</dbReference>
<dbReference type="InterPro" id="IPR002155">
    <property type="entry name" value="Thiolase"/>
</dbReference>
<proteinExistence type="predicted"/>
<dbReference type="PIRSF" id="PIRSF000429">
    <property type="entry name" value="Ac-CoA_Ac_transf"/>
    <property type="match status" value="1"/>
</dbReference>
<dbReference type="STRING" id="225324.SAMN02745126_03753"/>
<evidence type="ECO:0000313" key="3">
    <source>
        <dbReference type="EMBL" id="SKA13347.1"/>
    </source>
</evidence>
<feature type="domain" description="Thiolase C-terminal" evidence="2">
    <location>
        <begin position="251"/>
        <end position="386"/>
    </location>
</feature>
<dbReference type="InterPro" id="IPR020616">
    <property type="entry name" value="Thiolase_N"/>
</dbReference>
<dbReference type="Proteomes" id="UP000190092">
    <property type="component" value="Unassembled WGS sequence"/>
</dbReference>
<dbReference type="GO" id="GO:0003988">
    <property type="term" value="F:acetyl-CoA C-acyltransferase activity"/>
    <property type="evidence" value="ECO:0007669"/>
    <property type="project" value="UniProtKB-ARBA"/>
</dbReference>
<organism evidence="3 4">
    <name type="scientific">Enhydrobacter aerosaccus</name>
    <dbReference type="NCBI Taxonomy" id="225324"/>
    <lineage>
        <taxon>Bacteria</taxon>
        <taxon>Pseudomonadati</taxon>
        <taxon>Pseudomonadota</taxon>
        <taxon>Alphaproteobacteria</taxon>
        <taxon>Hyphomicrobiales</taxon>
        <taxon>Enhydrobacter</taxon>
    </lineage>
</organism>
<feature type="domain" description="Thiolase N-terminal" evidence="1">
    <location>
        <begin position="6"/>
        <end position="225"/>
    </location>
</feature>
<dbReference type="Gene3D" id="3.40.47.10">
    <property type="match status" value="1"/>
</dbReference>
<gene>
    <name evidence="3" type="ORF">SAMN02745126_03753</name>
</gene>
<dbReference type="PANTHER" id="PTHR42870">
    <property type="entry name" value="ACETYL-COA C-ACETYLTRANSFERASE"/>
    <property type="match status" value="1"/>
</dbReference>
<evidence type="ECO:0000259" key="1">
    <source>
        <dbReference type="Pfam" id="PF00108"/>
    </source>
</evidence>
<dbReference type="CDD" id="cd00829">
    <property type="entry name" value="SCP-x_thiolase"/>
    <property type="match status" value="1"/>
</dbReference>
<dbReference type="InterPro" id="IPR016039">
    <property type="entry name" value="Thiolase-like"/>
</dbReference>
<evidence type="ECO:0000313" key="4">
    <source>
        <dbReference type="Proteomes" id="UP000190092"/>
    </source>
</evidence>
<dbReference type="NCBIfam" id="NF005704">
    <property type="entry name" value="PRK07516.1"/>
    <property type="match status" value="1"/>
</dbReference>